<dbReference type="Gene3D" id="3.60.21.10">
    <property type="match status" value="1"/>
</dbReference>
<keyword evidence="1" id="KW-0732">Signal</keyword>
<dbReference type="STRING" id="1416801.SAMN05192553_102841"/>
<dbReference type="GO" id="GO:0046872">
    <property type="term" value="F:metal ion binding"/>
    <property type="evidence" value="ECO:0007669"/>
    <property type="project" value="InterPro"/>
</dbReference>
<sequence>MKNLLYLIFVFLCFTSATAQEIRWERWFWPNRGLPRNANSPLFQDSLSLRPLKLFHEPQVFPLVNQPASAAYSIDLHGFLDTEQPWIIEFWLLNHVNQPIGFEVFLDQRPLLANWNKKWLLPGFEEPQRFWDKYFTHLVLATGENDLKIYENGNLLFQGEKARGESLLLRSYLQEEPYMKLDHWVKHLAIFSGQMPENWASERFARHQFWKREGVRVPGKFHFLAEPYLYVPGPSQMQITFELDRKAAVKLFLGEAIRSLEAFELSPEQENRYHVQLNDLKPNTPYFYEIQAADDQGNVLKSGPLTFRTAPEKNSPILVGLVSDTESRPQINEQIGLQLWEERVDAVVHLGDMTDGGNEPEKWQWTQEFFPGTSALFSRIPNIPAAGNGEGDLFWYTAYHPQANALGCYSTEYGSATFFVLNSNQPDELKKGGAQYEWLKEGLSRSNSPWKFVMMHHAPYSMDEDDYGNTWQGKGTYGDRRFQPLLRLLEDFEVDMVFFGHLHTYMRSFPLYLDQVDVERGITYVQVGGMGGNLEDFAPNRVPFSAKTFRGFHYGTLAITDGRLELRMHAADGKLVDLLEIRKRN</sequence>
<evidence type="ECO:0000313" key="4">
    <source>
        <dbReference type="Proteomes" id="UP000199403"/>
    </source>
</evidence>
<dbReference type="InterPro" id="IPR029052">
    <property type="entry name" value="Metallo-depent_PP-like"/>
</dbReference>
<feature type="domain" description="Calcineurin-like phosphoesterase" evidence="2">
    <location>
        <begin position="339"/>
        <end position="505"/>
    </location>
</feature>
<dbReference type="InterPro" id="IPR003961">
    <property type="entry name" value="FN3_dom"/>
</dbReference>
<dbReference type="Pfam" id="PF00149">
    <property type="entry name" value="Metallophos"/>
    <property type="match status" value="1"/>
</dbReference>
<protein>
    <submittedName>
        <fullName evidence="3">Calcineurin-like phosphoesterase</fullName>
    </submittedName>
</protein>
<dbReference type="GO" id="GO:0003993">
    <property type="term" value="F:acid phosphatase activity"/>
    <property type="evidence" value="ECO:0007669"/>
    <property type="project" value="InterPro"/>
</dbReference>
<name>A0A1H6WPY1_9BACT</name>
<accession>A0A1H6WPY1</accession>
<proteinExistence type="predicted"/>
<dbReference type="CDD" id="cd00063">
    <property type="entry name" value="FN3"/>
    <property type="match status" value="1"/>
</dbReference>
<dbReference type="InterPro" id="IPR008963">
    <property type="entry name" value="Purple_acid_Pase-like_N"/>
</dbReference>
<dbReference type="InterPro" id="IPR039331">
    <property type="entry name" value="PAPs-like"/>
</dbReference>
<dbReference type="PANTHER" id="PTHR22953:SF153">
    <property type="entry name" value="PURPLE ACID PHOSPHATASE"/>
    <property type="match status" value="1"/>
</dbReference>
<dbReference type="PANTHER" id="PTHR22953">
    <property type="entry name" value="ACID PHOSPHATASE RELATED"/>
    <property type="match status" value="1"/>
</dbReference>
<evidence type="ECO:0000259" key="2">
    <source>
        <dbReference type="Pfam" id="PF00149"/>
    </source>
</evidence>
<dbReference type="AlphaFoldDB" id="A0A1H6WPY1"/>
<keyword evidence="4" id="KW-1185">Reference proteome</keyword>
<dbReference type="EMBL" id="FNZH01000002">
    <property type="protein sequence ID" value="SEJ19091.1"/>
    <property type="molecule type" value="Genomic_DNA"/>
</dbReference>
<reference evidence="4" key="1">
    <citation type="submission" date="2016-10" db="EMBL/GenBank/DDBJ databases">
        <authorList>
            <person name="Varghese N."/>
            <person name="Submissions S."/>
        </authorList>
    </citation>
    <scope>NUCLEOTIDE SEQUENCE [LARGE SCALE GENOMIC DNA]</scope>
    <source>
        <strain evidence="4">IBRC-M 10761</strain>
    </source>
</reference>
<dbReference type="SUPFAM" id="SSF49363">
    <property type="entry name" value="Purple acid phosphatase, N-terminal domain"/>
    <property type="match status" value="1"/>
</dbReference>
<evidence type="ECO:0000256" key="1">
    <source>
        <dbReference type="ARBA" id="ARBA00022729"/>
    </source>
</evidence>
<dbReference type="InterPro" id="IPR004843">
    <property type="entry name" value="Calcineurin-like_PHP"/>
</dbReference>
<dbReference type="SUPFAM" id="SSF56300">
    <property type="entry name" value="Metallo-dependent phosphatases"/>
    <property type="match status" value="1"/>
</dbReference>
<evidence type="ECO:0000313" key="3">
    <source>
        <dbReference type="EMBL" id="SEJ19091.1"/>
    </source>
</evidence>
<organism evidence="3 4">
    <name type="scientific">Cyclobacterium xiamenense</name>
    <dbReference type="NCBI Taxonomy" id="1297121"/>
    <lineage>
        <taxon>Bacteria</taxon>
        <taxon>Pseudomonadati</taxon>
        <taxon>Bacteroidota</taxon>
        <taxon>Cytophagia</taxon>
        <taxon>Cytophagales</taxon>
        <taxon>Cyclobacteriaceae</taxon>
        <taxon>Cyclobacterium</taxon>
    </lineage>
</organism>
<gene>
    <name evidence="3" type="ORF">SAMN05192553_102841</name>
</gene>
<dbReference type="Proteomes" id="UP000199403">
    <property type="component" value="Unassembled WGS sequence"/>
</dbReference>
<dbReference type="OrthoDB" id="9809781at2"/>